<evidence type="ECO:0000256" key="2">
    <source>
        <dbReference type="ARBA" id="ARBA00022643"/>
    </source>
</evidence>
<accession>A0A6G1K2D5</accession>
<feature type="compositionally biased region" description="Polar residues" evidence="4">
    <location>
        <begin position="1"/>
        <end position="11"/>
    </location>
</feature>
<feature type="compositionally biased region" description="Low complexity" evidence="4">
    <location>
        <begin position="492"/>
        <end position="505"/>
    </location>
</feature>
<dbReference type="SUPFAM" id="SSF55785">
    <property type="entry name" value="PYP-like sensor domain (PAS domain)"/>
    <property type="match status" value="1"/>
</dbReference>
<feature type="compositionally biased region" description="Polar residues" evidence="4">
    <location>
        <begin position="373"/>
        <end position="389"/>
    </location>
</feature>
<feature type="compositionally biased region" description="Low complexity" evidence="4">
    <location>
        <begin position="635"/>
        <end position="648"/>
    </location>
</feature>
<feature type="region of interest" description="Disordered" evidence="4">
    <location>
        <begin position="491"/>
        <end position="511"/>
    </location>
</feature>
<feature type="domain" description="PAC" evidence="5">
    <location>
        <begin position="264"/>
        <end position="318"/>
    </location>
</feature>
<feature type="region of interest" description="Disordered" evidence="4">
    <location>
        <begin position="1"/>
        <end position="39"/>
    </location>
</feature>
<dbReference type="InterPro" id="IPR035965">
    <property type="entry name" value="PAS-like_dom_sf"/>
</dbReference>
<proteinExistence type="predicted"/>
<keyword evidence="3" id="KW-0157">Chromophore</keyword>
<reference evidence="6" key="1">
    <citation type="journal article" date="2020" name="Stud. Mycol.">
        <title>101 Dothideomycetes genomes: a test case for predicting lifestyles and emergence of pathogens.</title>
        <authorList>
            <person name="Haridas S."/>
            <person name="Albert R."/>
            <person name="Binder M."/>
            <person name="Bloem J."/>
            <person name="Labutti K."/>
            <person name="Salamov A."/>
            <person name="Andreopoulos B."/>
            <person name="Baker S."/>
            <person name="Barry K."/>
            <person name="Bills G."/>
            <person name="Bluhm B."/>
            <person name="Cannon C."/>
            <person name="Castanera R."/>
            <person name="Culley D."/>
            <person name="Daum C."/>
            <person name="Ezra D."/>
            <person name="Gonzalez J."/>
            <person name="Henrissat B."/>
            <person name="Kuo A."/>
            <person name="Liang C."/>
            <person name="Lipzen A."/>
            <person name="Lutzoni F."/>
            <person name="Magnuson J."/>
            <person name="Mondo S."/>
            <person name="Nolan M."/>
            <person name="Ohm R."/>
            <person name="Pangilinan J."/>
            <person name="Park H.-J."/>
            <person name="Ramirez L."/>
            <person name="Alfaro M."/>
            <person name="Sun H."/>
            <person name="Tritt A."/>
            <person name="Yoshinaga Y."/>
            <person name="Zwiers L.-H."/>
            <person name="Turgeon B."/>
            <person name="Goodwin S."/>
            <person name="Spatafora J."/>
            <person name="Crous P."/>
            <person name="Grigoriev I."/>
        </authorList>
    </citation>
    <scope>NUCLEOTIDE SEQUENCE</scope>
    <source>
        <strain evidence="6">CBS 279.74</strain>
    </source>
</reference>
<feature type="region of interest" description="Disordered" evidence="4">
    <location>
        <begin position="672"/>
        <end position="695"/>
    </location>
</feature>
<dbReference type="PANTHER" id="PTHR47429:SF9">
    <property type="entry name" value="PAS DOMAIN-CONTAINING PROTEIN"/>
    <property type="match status" value="1"/>
</dbReference>
<dbReference type="PROSITE" id="PS50113">
    <property type="entry name" value="PAC"/>
    <property type="match status" value="1"/>
</dbReference>
<feature type="region of interest" description="Disordered" evidence="4">
    <location>
        <begin position="364"/>
        <end position="391"/>
    </location>
</feature>
<evidence type="ECO:0000256" key="1">
    <source>
        <dbReference type="ARBA" id="ARBA00022630"/>
    </source>
</evidence>
<organism evidence="6 7">
    <name type="scientific">Pleomassaria siparia CBS 279.74</name>
    <dbReference type="NCBI Taxonomy" id="1314801"/>
    <lineage>
        <taxon>Eukaryota</taxon>
        <taxon>Fungi</taxon>
        <taxon>Dikarya</taxon>
        <taxon>Ascomycota</taxon>
        <taxon>Pezizomycotina</taxon>
        <taxon>Dothideomycetes</taxon>
        <taxon>Pleosporomycetidae</taxon>
        <taxon>Pleosporales</taxon>
        <taxon>Pleomassariaceae</taxon>
        <taxon>Pleomassaria</taxon>
    </lineage>
</organism>
<protein>
    <recommendedName>
        <fullName evidence="5">PAC domain-containing protein</fullName>
    </recommendedName>
</protein>
<dbReference type="Gene3D" id="3.30.450.20">
    <property type="entry name" value="PAS domain"/>
    <property type="match status" value="1"/>
</dbReference>
<dbReference type="AlphaFoldDB" id="A0A6G1K2D5"/>
<feature type="compositionally biased region" description="Polar residues" evidence="4">
    <location>
        <begin position="672"/>
        <end position="688"/>
    </location>
</feature>
<sequence length="695" mass="76481">MDSPKLSSSKLPQIDSANELGALSSGNETVDDEAMPSNTRVRKRFSTGELSAYDLAPPPPTTTSSNAELIAERLFSVDHLILILKDPVHFQQFRNFLNLYRPQSVPTLVQYLESHKALTAIRYANALADQISLHSHRSPSSEAAAVDAKFESFSRHSIEELVNDALPAYITYRMVNVVTECLVKEITGNNTPLMRDLVQGLAEVYCLSDPSLPDNPIVFASEEFYNTTQYGQEYIIGKNCRFLQGPKTQPQTVKRISEAVSNGREISEIILNYRRDGTPFLNLVMMAPLMDHHGTVRYFIGCQVDISHLMAGGRGLESLKQLLNNDTDQFANSMGDPLARRPPLKALRELTTLLNDEEMDVVKHQHSTRRNSIESNCSTPVRPTHTPNTRRVIGMDEPTEPSYLPPSQFGASGRLPGVYQNYILVRPYPSLRIIFTSAALRIPGLSQSRLMDRIGGPSHVREGLLDALSQGVGVTAKISWLTQSANRSHSQAASHSYANSDSSNSPEREVFEGKPRWIHCTPLIGSDSKPGVIMIVMVDKEEITGHLNPSSTAQKRMALRLGDHVHRIDGQDPWPLRAAAVGATSAKFTSAKLYADYLRREGHRDGNTLQAPSIDGRKSLTSERSIKSREDWIRGGQTRSQGGQSRSRAISTTTEVANGNILGSGGLLYTPSTGARSTLAPSRSTSTARGLGRDL</sequence>
<dbReference type="InterPro" id="IPR000014">
    <property type="entry name" value="PAS"/>
</dbReference>
<evidence type="ECO:0000313" key="6">
    <source>
        <dbReference type="EMBL" id="KAF2706900.1"/>
    </source>
</evidence>
<evidence type="ECO:0000313" key="7">
    <source>
        <dbReference type="Proteomes" id="UP000799428"/>
    </source>
</evidence>
<dbReference type="GO" id="GO:0005634">
    <property type="term" value="C:nucleus"/>
    <property type="evidence" value="ECO:0007669"/>
    <property type="project" value="TreeGrafter"/>
</dbReference>
<feature type="region of interest" description="Disordered" evidence="4">
    <location>
        <begin position="635"/>
        <end position="656"/>
    </location>
</feature>
<dbReference type="Pfam" id="PF13426">
    <property type="entry name" value="PAS_9"/>
    <property type="match status" value="1"/>
</dbReference>
<dbReference type="CDD" id="cd00130">
    <property type="entry name" value="PAS"/>
    <property type="match status" value="1"/>
</dbReference>
<keyword evidence="7" id="KW-1185">Reference proteome</keyword>
<dbReference type="Proteomes" id="UP000799428">
    <property type="component" value="Unassembled WGS sequence"/>
</dbReference>
<evidence type="ECO:0000259" key="5">
    <source>
        <dbReference type="PROSITE" id="PS50113"/>
    </source>
</evidence>
<keyword evidence="1" id="KW-0285">Flavoprotein</keyword>
<dbReference type="InterPro" id="IPR000700">
    <property type="entry name" value="PAS-assoc_C"/>
</dbReference>
<evidence type="ECO:0000256" key="3">
    <source>
        <dbReference type="ARBA" id="ARBA00022991"/>
    </source>
</evidence>
<dbReference type="EMBL" id="MU005775">
    <property type="protein sequence ID" value="KAF2706900.1"/>
    <property type="molecule type" value="Genomic_DNA"/>
</dbReference>
<dbReference type="PANTHER" id="PTHR47429">
    <property type="entry name" value="PROTEIN TWIN LOV 1"/>
    <property type="match status" value="1"/>
</dbReference>
<gene>
    <name evidence="6" type="ORF">K504DRAFT_447769</name>
</gene>
<keyword evidence="2" id="KW-0288">FMN</keyword>
<evidence type="ECO:0000256" key="4">
    <source>
        <dbReference type="SAM" id="MobiDB-lite"/>
    </source>
</evidence>
<dbReference type="OrthoDB" id="447251at2759"/>
<feature type="region of interest" description="Disordered" evidence="4">
    <location>
        <begin position="604"/>
        <end position="623"/>
    </location>
</feature>
<name>A0A6G1K2D5_9PLEO</name>